<comment type="caution">
    <text evidence="6">The sequence shown here is derived from an EMBL/GenBank/DDBJ whole genome shotgun (WGS) entry which is preliminary data.</text>
</comment>
<dbReference type="Pfam" id="PF13424">
    <property type="entry name" value="TPR_12"/>
    <property type="match status" value="1"/>
</dbReference>
<keyword evidence="1" id="KW-0677">Repeat</keyword>
<evidence type="ECO:0000256" key="2">
    <source>
        <dbReference type="ARBA" id="ARBA00022803"/>
    </source>
</evidence>
<name>A0ABW7MV29_9FLAO</name>
<evidence type="ECO:0000256" key="3">
    <source>
        <dbReference type="SAM" id="Phobius"/>
    </source>
</evidence>
<dbReference type="InterPro" id="IPR019734">
    <property type="entry name" value="TPR_rpt"/>
</dbReference>
<dbReference type="Pfam" id="PF04397">
    <property type="entry name" value="LytTR"/>
    <property type="match status" value="1"/>
</dbReference>
<feature type="signal peptide" evidence="4">
    <location>
        <begin position="1"/>
        <end position="19"/>
    </location>
</feature>
<dbReference type="Gene3D" id="2.40.50.1020">
    <property type="entry name" value="LytTr DNA-binding domain"/>
    <property type="match status" value="1"/>
</dbReference>
<feature type="domain" description="HTH LytTR-type" evidence="5">
    <location>
        <begin position="366"/>
        <end position="457"/>
    </location>
</feature>
<proteinExistence type="predicted"/>
<evidence type="ECO:0000313" key="7">
    <source>
        <dbReference type="Proteomes" id="UP001610100"/>
    </source>
</evidence>
<keyword evidence="4" id="KW-0732">Signal</keyword>
<accession>A0ABW7MV29</accession>
<sequence length="458" mass="52506">MKIRVLTTGALIFSFFLSAQTPIQNNSKIDSLISVCLNSRRNPVDFKANALKLLEASKLENNTKGVLAANQFLSRIALGQMQYQDAYNYCREAIKLAKDSNNDGAYHAITNTLAQVHFQTKYYDSALYYFRGNLSFLKNEARQKFQYYQTQRNIGNIFLRENKLDSAQYYLQAALKGFNAINNKMFSAQTYNMLAEVDLIKKNYNAALTKASKSLELTKAINFRPNLASTYNLLGRIYDEKGNEDQAESYYNLAEQTKMRPPKGAATDASWTTKEKSIAEHKNKRINRLTTEKAFYQSNLFMAIVILIGLGVIVFFLYKKNKISKHEVAQLQEQLDAFNVAYEKLQRKSQENTPETHRLELPSGKLIVLEEVVYLKSDAHYVEIYLEETEAPLVERISLSKLLKLLPENAFIRTQKSYAVNIHKIKIINSTQLMMQNGIWVKLSPNYKAALKERLHAN</sequence>
<feature type="transmembrane region" description="Helical" evidence="3">
    <location>
        <begin position="300"/>
        <end position="318"/>
    </location>
</feature>
<evidence type="ECO:0000256" key="1">
    <source>
        <dbReference type="ARBA" id="ARBA00022737"/>
    </source>
</evidence>
<keyword evidence="3" id="KW-0812">Transmembrane</keyword>
<keyword evidence="2" id="KW-0802">TPR repeat</keyword>
<evidence type="ECO:0000313" key="6">
    <source>
        <dbReference type="EMBL" id="MFH6770676.1"/>
    </source>
</evidence>
<reference evidence="6 7" key="1">
    <citation type="submission" date="2024-02" db="EMBL/GenBank/DDBJ databases">
        <title>A Gaetbulibacter species isolated from tidal flats and genomic insights of their niches.</title>
        <authorList>
            <person name="Ye Y."/>
        </authorList>
    </citation>
    <scope>NUCLEOTIDE SEQUENCE [LARGE SCALE GENOMIC DNA]</scope>
    <source>
        <strain evidence="6 7">KYW382</strain>
    </source>
</reference>
<dbReference type="Proteomes" id="UP001610100">
    <property type="component" value="Unassembled WGS sequence"/>
</dbReference>
<gene>
    <name evidence="6" type="ORF">V8G58_01930</name>
</gene>
<keyword evidence="7" id="KW-1185">Reference proteome</keyword>
<keyword evidence="3" id="KW-1133">Transmembrane helix</keyword>
<dbReference type="SMART" id="SM00850">
    <property type="entry name" value="LytTR"/>
    <property type="match status" value="1"/>
</dbReference>
<dbReference type="SMART" id="SM00028">
    <property type="entry name" value="TPR"/>
    <property type="match status" value="4"/>
</dbReference>
<dbReference type="InterPro" id="IPR011990">
    <property type="entry name" value="TPR-like_helical_dom_sf"/>
</dbReference>
<evidence type="ECO:0000259" key="5">
    <source>
        <dbReference type="PROSITE" id="PS50930"/>
    </source>
</evidence>
<dbReference type="InterPro" id="IPR007492">
    <property type="entry name" value="LytTR_DNA-bd_dom"/>
</dbReference>
<dbReference type="PANTHER" id="PTHR45641:SF19">
    <property type="entry name" value="NEPHROCYSTIN-3"/>
    <property type="match status" value="1"/>
</dbReference>
<feature type="chain" id="PRO_5047385073" evidence="4">
    <location>
        <begin position="20"/>
        <end position="458"/>
    </location>
</feature>
<protein>
    <submittedName>
        <fullName evidence="6">Tetratricopeptide repeat protein</fullName>
    </submittedName>
</protein>
<dbReference type="PROSITE" id="PS50930">
    <property type="entry name" value="HTH_LYTTR"/>
    <property type="match status" value="1"/>
</dbReference>
<organism evidence="6 7">
    <name type="scientific">Gaetbulibacter aestuarii</name>
    <dbReference type="NCBI Taxonomy" id="1502358"/>
    <lineage>
        <taxon>Bacteria</taxon>
        <taxon>Pseudomonadati</taxon>
        <taxon>Bacteroidota</taxon>
        <taxon>Flavobacteriia</taxon>
        <taxon>Flavobacteriales</taxon>
        <taxon>Flavobacteriaceae</taxon>
        <taxon>Gaetbulibacter</taxon>
    </lineage>
</organism>
<dbReference type="EMBL" id="JBAWKB010000001">
    <property type="protein sequence ID" value="MFH6770676.1"/>
    <property type="molecule type" value="Genomic_DNA"/>
</dbReference>
<dbReference type="Gene3D" id="1.25.40.10">
    <property type="entry name" value="Tetratricopeptide repeat domain"/>
    <property type="match status" value="2"/>
</dbReference>
<keyword evidence="3" id="KW-0472">Membrane</keyword>
<dbReference type="PANTHER" id="PTHR45641">
    <property type="entry name" value="TETRATRICOPEPTIDE REPEAT PROTEIN (AFU_ORTHOLOGUE AFUA_6G03870)"/>
    <property type="match status" value="1"/>
</dbReference>
<evidence type="ECO:0000256" key="4">
    <source>
        <dbReference type="SAM" id="SignalP"/>
    </source>
</evidence>
<dbReference type="SUPFAM" id="SSF48452">
    <property type="entry name" value="TPR-like"/>
    <property type="match status" value="1"/>
</dbReference>
<dbReference type="RefSeq" id="WP_344739098.1">
    <property type="nucleotide sequence ID" value="NZ_BAABAY010000001.1"/>
</dbReference>